<keyword evidence="1" id="KW-0813">Transport</keyword>
<sequence length="66" mass="7199">MKKFKVSVDKELCIGCAACTTVCDNFVMEGDKAKPKKAVISEKEFACNKEGENVCPVSAIKVVEEK</sequence>
<keyword evidence="5" id="KW-0411">Iron-sulfur</keyword>
<dbReference type="GO" id="GO:0046872">
    <property type="term" value="F:metal ion binding"/>
    <property type="evidence" value="ECO:0007669"/>
    <property type="project" value="UniProtKB-KW"/>
</dbReference>
<evidence type="ECO:0000313" key="9">
    <source>
        <dbReference type="EMBL" id="MBS3058547.1"/>
    </source>
</evidence>
<dbReference type="Proteomes" id="UP000680185">
    <property type="component" value="Unassembled WGS sequence"/>
</dbReference>
<name>A0A7J4JUF9_9ARCH</name>
<dbReference type="InterPro" id="IPR051269">
    <property type="entry name" value="Fe-S_cluster_ET"/>
</dbReference>
<evidence type="ECO:0000256" key="1">
    <source>
        <dbReference type="ARBA" id="ARBA00022448"/>
    </source>
</evidence>
<organism evidence="7 10">
    <name type="scientific">Candidatus Iainarchaeum sp</name>
    <dbReference type="NCBI Taxonomy" id="3101447"/>
    <lineage>
        <taxon>Archaea</taxon>
        <taxon>Candidatus Iainarchaeota</taxon>
        <taxon>Candidatus Iainarchaeia</taxon>
        <taxon>Candidatus Iainarchaeales</taxon>
        <taxon>Candidatus Iainarchaeaceae</taxon>
        <taxon>Candidatus Iainarchaeum</taxon>
    </lineage>
</organism>
<dbReference type="EMBL" id="DUFW01000023">
    <property type="protein sequence ID" value="HIH21328.1"/>
    <property type="molecule type" value="Genomic_DNA"/>
</dbReference>
<evidence type="ECO:0000256" key="2">
    <source>
        <dbReference type="ARBA" id="ARBA00022723"/>
    </source>
</evidence>
<evidence type="ECO:0000256" key="3">
    <source>
        <dbReference type="ARBA" id="ARBA00022982"/>
    </source>
</evidence>
<evidence type="ECO:0000313" key="10">
    <source>
        <dbReference type="Proteomes" id="UP000590964"/>
    </source>
</evidence>
<keyword evidence="3" id="KW-0249">Electron transport</keyword>
<evidence type="ECO:0000256" key="4">
    <source>
        <dbReference type="ARBA" id="ARBA00023004"/>
    </source>
</evidence>
<dbReference type="PROSITE" id="PS51379">
    <property type="entry name" value="4FE4S_FER_2"/>
    <property type="match status" value="1"/>
</dbReference>
<dbReference type="PANTHER" id="PTHR36923">
    <property type="entry name" value="FERREDOXIN"/>
    <property type="match status" value="1"/>
</dbReference>
<dbReference type="EMBL" id="DUFJ01000021">
    <property type="protein sequence ID" value="HIH32770.1"/>
    <property type="molecule type" value="Genomic_DNA"/>
</dbReference>
<dbReference type="GO" id="GO:0051536">
    <property type="term" value="F:iron-sulfur cluster binding"/>
    <property type="evidence" value="ECO:0007669"/>
    <property type="project" value="UniProtKB-KW"/>
</dbReference>
<dbReference type="InterPro" id="IPR017896">
    <property type="entry name" value="4Fe4S_Fe-S-bd"/>
</dbReference>
<keyword evidence="4" id="KW-0408">Iron</keyword>
<evidence type="ECO:0000256" key="5">
    <source>
        <dbReference type="ARBA" id="ARBA00023014"/>
    </source>
</evidence>
<keyword evidence="2" id="KW-0479">Metal-binding</keyword>
<dbReference type="Proteomes" id="UP000527315">
    <property type="component" value="Unassembled WGS sequence"/>
</dbReference>
<dbReference type="Gene3D" id="3.30.70.20">
    <property type="match status" value="1"/>
</dbReference>
<evidence type="ECO:0000259" key="6">
    <source>
        <dbReference type="PROSITE" id="PS51379"/>
    </source>
</evidence>
<dbReference type="Pfam" id="PF13459">
    <property type="entry name" value="Fer4_15"/>
    <property type="match status" value="1"/>
</dbReference>
<gene>
    <name evidence="7" type="ORF">HA222_01540</name>
    <name evidence="8" type="ORF">HA227_00815</name>
    <name evidence="9" type="ORF">J4478_04055</name>
</gene>
<reference evidence="7" key="1">
    <citation type="journal article" date="2020" name="bioRxiv">
        <title>A rank-normalized archaeal taxonomy based on genome phylogeny resolves widespread incomplete and uneven classifications.</title>
        <authorList>
            <person name="Rinke C."/>
            <person name="Chuvochina M."/>
            <person name="Mussig A.J."/>
            <person name="Chaumeil P.-A."/>
            <person name="Waite D.W."/>
            <person name="Whitman W.B."/>
            <person name="Parks D.H."/>
            <person name="Hugenholtz P."/>
        </authorList>
    </citation>
    <scope>NUCLEOTIDE SEQUENCE</scope>
    <source>
        <strain evidence="8">UBA10036</strain>
        <strain evidence="7">UBA10191</strain>
    </source>
</reference>
<accession>A0A7J4JUF9</accession>
<dbReference type="SUPFAM" id="SSF54862">
    <property type="entry name" value="4Fe-4S ferredoxins"/>
    <property type="match status" value="1"/>
</dbReference>
<reference evidence="9" key="3">
    <citation type="submission" date="2021-05" db="EMBL/GenBank/DDBJ databases">
        <title>Protein family content uncovers lineage relationships and bacterial pathway maintenance mechanisms in DPANN archaea.</title>
        <authorList>
            <person name="Castelle C.J."/>
            <person name="Meheust R."/>
            <person name="Jaffe A.L."/>
            <person name="Seitz K."/>
            <person name="Gong X."/>
            <person name="Baker B.J."/>
            <person name="Banfield J.F."/>
        </authorList>
    </citation>
    <scope>NUCLEOTIDE SEQUENCE</scope>
    <source>
        <strain evidence="9">RIFCSPLOWO2_01_FULL_43_13</strain>
    </source>
</reference>
<proteinExistence type="predicted"/>
<evidence type="ECO:0000313" key="8">
    <source>
        <dbReference type="EMBL" id="HIH32770.1"/>
    </source>
</evidence>
<protein>
    <submittedName>
        <fullName evidence="7">Ferredoxin</fullName>
    </submittedName>
</protein>
<comment type="caution">
    <text evidence="7">The sequence shown here is derived from an EMBL/GenBank/DDBJ whole genome shotgun (WGS) entry which is preliminary data.</text>
</comment>
<dbReference type="Proteomes" id="UP000590964">
    <property type="component" value="Unassembled WGS sequence"/>
</dbReference>
<dbReference type="AlphaFoldDB" id="A0A7J4JUF9"/>
<dbReference type="PANTHER" id="PTHR36923:SF3">
    <property type="entry name" value="FERREDOXIN"/>
    <property type="match status" value="1"/>
</dbReference>
<reference evidence="9" key="2">
    <citation type="submission" date="2021-03" db="EMBL/GenBank/DDBJ databases">
        <authorList>
            <person name="Jaffe A."/>
        </authorList>
    </citation>
    <scope>NUCLEOTIDE SEQUENCE</scope>
    <source>
        <strain evidence="9">RIFCSPLOWO2_01_FULL_43_13</strain>
    </source>
</reference>
<feature type="domain" description="4Fe-4S ferredoxin-type" evidence="6">
    <location>
        <begin position="4"/>
        <end position="33"/>
    </location>
</feature>
<dbReference type="EMBL" id="JAGVWB010000028">
    <property type="protein sequence ID" value="MBS3058547.1"/>
    <property type="molecule type" value="Genomic_DNA"/>
</dbReference>
<evidence type="ECO:0000313" key="7">
    <source>
        <dbReference type="EMBL" id="HIH21328.1"/>
    </source>
</evidence>